<sequence length="213" mass="24603">MLTERWRSKHPPSSPYQMPWCCIGPTTIYEGTRGSNVRNILCSSPQYLENKKYRQEDLFNDHPCPCIIQSYLLLLTPLLCQQKKHRKIDTVLHAAIRVTECLKKADSIKSYLNSPWRTIETNISLRLSLICYNALTAGQPKGLSRLLELRQCSRNLRSDSLLKFNVPMARTTWAKRAFRTSGPRTISSLSVKKEWTKSFKCFKNCNIKAMSDE</sequence>
<dbReference type="Proteomes" id="UP001497444">
    <property type="component" value="Unassembled WGS sequence"/>
</dbReference>
<dbReference type="EMBL" id="CAXAQS010000817">
    <property type="protein sequence ID" value="CAK9253327.1"/>
    <property type="molecule type" value="Genomic_DNA"/>
</dbReference>
<proteinExistence type="predicted"/>
<keyword evidence="2" id="KW-1185">Reference proteome</keyword>
<evidence type="ECO:0000313" key="2">
    <source>
        <dbReference type="Proteomes" id="UP001497444"/>
    </source>
</evidence>
<comment type="caution">
    <text evidence="1">The sequence shown here is derived from an EMBL/GenBank/DDBJ whole genome shotgun (WGS) entry which is preliminary data.</text>
</comment>
<protein>
    <submittedName>
        <fullName evidence="1">Uncharacterized protein</fullName>
    </submittedName>
</protein>
<name>A0ABP0VFV2_9BRYO</name>
<evidence type="ECO:0000313" key="1">
    <source>
        <dbReference type="EMBL" id="CAK9253327.1"/>
    </source>
</evidence>
<organism evidence="1 2">
    <name type="scientific">Sphagnum jensenii</name>
    <dbReference type="NCBI Taxonomy" id="128206"/>
    <lineage>
        <taxon>Eukaryota</taxon>
        <taxon>Viridiplantae</taxon>
        <taxon>Streptophyta</taxon>
        <taxon>Embryophyta</taxon>
        <taxon>Bryophyta</taxon>
        <taxon>Sphagnophytina</taxon>
        <taxon>Sphagnopsida</taxon>
        <taxon>Sphagnales</taxon>
        <taxon>Sphagnaceae</taxon>
        <taxon>Sphagnum</taxon>
    </lineage>
</organism>
<accession>A0ABP0VFV2</accession>
<gene>
    <name evidence="1" type="ORF">CSSPJE1EN1_LOCUS28705</name>
</gene>
<reference evidence="1" key="1">
    <citation type="submission" date="2024-02" db="EMBL/GenBank/DDBJ databases">
        <authorList>
            <consortium name="ELIXIR-Norway"/>
            <consortium name="Elixir Norway"/>
        </authorList>
    </citation>
    <scope>NUCLEOTIDE SEQUENCE</scope>
</reference>